<dbReference type="SUPFAM" id="SSF48576">
    <property type="entry name" value="Terpenoid synthases"/>
    <property type="match status" value="1"/>
</dbReference>
<evidence type="ECO:0000313" key="7">
    <source>
        <dbReference type="EMBL" id="PMD06732.1"/>
    </source>
</evidence>
<dbReference type="PANTHER" id="PTHR12001:SF85">
    <property type="entry name" value="SHORT CHAIN ISOPRENYL DIPHOSPHATE SYNTHASE"/>
    <property type="match status" value="1"/>
</dbReference>
<evidence type="ECO:0000256" key="2">
    <source>
        <dbReference type="ARBA" id="ARBA00006706"/>
    </source>
</evidence>
<keyword evidence="4" id="KW-0479">Metal-binding</keyword>
<dbReference type="EMBL" id="PNHK01000001">
    <property type="protein sequence ID" value="PMD06732.1"/>
    <property type="molecule type" value="Genomic_DNA"/>
</dbReference>
<sequence length="389" mass="41794">MQGGTPGVVTGQRGQVPTRPGELLAAHTSPCRLAGMDRLHQPADIIAHVDAVLEQELGTFADELAGLSPVASELTDPIRAFCVGGKRIRALATWWGYQLAGGTHPGIAHVAASVELLHAAALIHDDIIDNSDTRRGNPSTHAFFSHMHSDEGFGGDARSFGINAAIIAGDVCLGLSEQLFAASGLDVADSHVRATHDAFRRDVMLGQYLDIRIQAAPVPDAQIVDRAMEVLTYKSAKYSVEQPFELGARLAGAKSEFVRALSAFTLPLGQAFQLRDDELGVFGDPQATGKPAGDDLVEGKKTVLVGLALARMNDDDAQWFRERLGTDSDTGRMIELLDQCGAKREHEDLIDSKLQDAFVALDALGEHGVSSNDLELLRSYANRLTRRDT</sequence>
<proteinExistence type="inferred from homology"/>
<name>A0A2N6VRF7_9MICO</name>
<dbReference type="CDD" id="cd00685">
    <property type="entry name" value="Trans_IPPS_HT"/>
    <property type="match status" value="1"/>
</dbReference>
<dbReference type="GO" id="GO:0046872">
    <property type="term" value="F:metal ion binding"/>
    <property type="evidence" value="ECO:0007669"/>
    <property type="project" value="UniProtKB-KW"/>
</dbReference>
<comment type="cofactor">
    <cofactor evidence="1">
        <name>Mg(2+)</name>
        <dbReference type="ChEBI" id="CHEBI:18420"/>
    </cofactor>
</comment>
<dbReference type="AlphaFoldDB" id="A0A2N6VRF7"/>
<accession>A0A2N6VRF7</accession>
<dbReference type="GO" id="GO:0008299">
    <property type="term" value="P:isoprenoid biosynthetic process"/>
    <property type="evidence" value="ECO:0007669"/>
    <property type="project" value="InterPro"/>
</dbReference>
<keyword evidence="3 6" id="KW-0808">Transferase</keyword>
<evidence type="ECO:0000256" key="6">
    <source>
        <dbReference type="RuleBase" id="RU004466"/>
    </source>
</evidence>
<dbReference type="InterPro" id="IPR033749">
    <property type="entry name" value="Polyprenyl_synt_CS"/>
</dbReference>
<comment type="caution">
    <text evidence="7">The sequence shown here is derived from an EMBL/GenBank/DDBJ whole genome shotgun (WGS) entry which is preliminary data.</text>
</comment>
<keyword evidence="5" id="KW-0460">Magnesium</keyword>
<dbReference type="SFLD" id="SFLDS00005">
    <property type="entry name" value="Isoprenoid_Synthase_Type_I"/>
    <property type="match status" value="1"/>
</dbReference>
<dbReference type="Proteomes" id="UP000235598">
    <property type="component" value="Unassembled WGS sequence"/>
</dbReference>
<dbReference type="Pfam" id="PF00348">
    <property type="entry name" value="polyprenyl_synt"/>
    <property type="match status" value="1"/>
</dbReference>
<dbReference type="OrthoDB" id="4497239at2"/>
<dbReference type="InterPro" id="IPR008949">
    <property type="entry name" value="Isoprenoid_synthase_dom_sf"/>
</dbReference>
<dbReference type="PROSITE" id="PS00723">
    <property type="entry name" value="POLYPRENYL_SYNTHASE_1"/>
    <property type="match status" value="1"/>
</dbReference>
<gene>
    <name evidence="7" type="ORF">CJ199_04500</name>
</gene>
<reference evidence="7 8" key="1">
    <citation type="submission" date="2017-09" db="EMBL/GenBank/DDBJ databases">
        <title>Bacterial strain isolated from the female urinary microbiota.</title>
        <authorList>
            <person name="Thomas-White K."/>
            <person name="Kumar N."/>
            <person name="Forster S."/>
            <person name="Putonti C."/>
            <person name="Lawley T."/>
            <person name="Wolfe A.J."/>
        </authorList>
    </citation>
    <scope>NUCLEOTIDE SEQUENCE [LARGE SCALE GENOMIC DNA]</scope>
    <source>
        <strain evidence="7 8">UMB1301</strain>
    </source>
</reference>
<protein>
    <submittedName>
        <fullName evidence="7">Polyprenyl synthetase</fullName>
    </submittedName>
</protein>
<evidence type="ECO:0000313" key="8">
    <source>
        <dbReference type="Proteomes" id="UP000235598"/>
    </source>
</evidence>
<dbReference type="PANTHER" id="PTHR12001">
    <property type="entry name" value="GERANYLGERANYL PYROPHOSPHATE SYNTHASE"/>
    <property type="match status" value="1"/>
</dbReference>
<organism evidence="7 8">
    <name type="scientific">Brevibacterium paucivorans</name>
    <dbReference type="NCBI Taxonomy" id="170994"/>
    <lineage>
        <taxon>Bacteria</taxon>
        <taxon>Bacillati</taxon>
        <taxon>Actinomycetota</taxon>
        <taxon>Actinomycetes</taxon>
        <taxon>Micrococcales</taxon>
        <taxon>Brevibacteriaceae</taxon>
        <taxon>Brevibacterium</taxon>
    </lineage>
</organism>
<dbReference type="InterPro" id="IPR000092">
    <property type="entry name" value="Polyprenyl_synt"/>
</dbReference>
<comment type="similarity">
    <text evidence="2 6">Belongs to the FPP/GGPP synthase family.</text>
</comment>
<dbReference type="GO" id="GO:0004659">
    <property type="term" value="F:prenyltransferase activity"/>
    <property type="evidence" value="ECO:0007669"/>
    <property type="project" value="InterPro"/>
</dbReference>
<evidence type="ECO:0000256" key="1">
    <source>
        <dbReference type="ARBA" id="ARBA00001946"/>
    </source>
</evidence>
<evidence type="ECO:0000256" key="4">
    <source>
        <dbReference type="ARBA" id="ARBA00022723"/>
    </source>
</evidence>
<evidence type="ECO:0000256" key="5">
    <source>
        <dbReference type="ARBA" id="ARBA00022842"/>
    </source>
</evidence>
<dbReference type="Gene3D" id="1.10.600.10">
    <property type="entry name" value="Farnesyl Diphosphate Synthase"/>
    <property type="match status" value="1"/>
</dbReference>
<evidence type="ECO:0000256" key="3">
    <source>
        <dbReference type="ARBA" id="ARBA00022679"/>
    </source>
</evidence>